<dbReference type="InterPro" id="IPR004281">
    <property type="entry name" value="IL-12_alpha"/>
</dbReference>
<dbReference type="Proteomes" id="UP000540071">
    <property type="component" value="Unassembled WGS sequence"/>
</dbReference>
<dbReference type="GO" id="GO:0006955">
    <property type="term" value="P:immune response"/>
    <property type="evidence" value="ECO:0007669"/>
    <property type="project" value="InterPro"/>
</dbReference>
<evidence type="ECO:0000313" key="2">
    <source>
        <dbReference type="EMBL" id="NWZ78568.1"/>
    </source>
</evidence>
<keyword evidence="1" id="KW-0339">Growth factor</keyword>
<evidence type="ECO:0000313" key="3">
    <source>
        <dbReference type="Proteomes" id="UP000540071"/>
    </source>
</evidence>
<comment type="caution">
    <text evidence="2">The sequence shown here is derived from an EMBL/GenBank/DDBJ whole genome shotgun (WGS) entry which is preliminary data.</text>
</comment>
<keyword evidence="3" id="KW-1185">Reference proteome</keyword>
<reference evidence="2 3" key="1">
    <citation type="submission" date="2019-09" db="EMBL/GenBank/DDBJ databases">
        <title>Bird 10,000 Genomes (B10K) Project - Family phase.</title>
        <authorList>
            <person name="Zhang G."/>
        </authorList>
    </citation>
    <scope>NUCLEOTIDE SEQUENCE [LARGE SCALE GENOMIC DNA]</scope>
    <source>
        <strain evidence="2">OUT-0023</strain>
        <tissue evidence="2">Blood</tissue>
    </source>
</reference>
<organism evidence="2 3">
    <name type="scientific">Poecile atricapillus</name>
    <name type="common">Black-capped chickadee</name>
    <name type="synonym">Parus atricapillus</name>
    <dbReference type="NCBI Taxonomy" id="48891"/>
    <lineage>
        <taxon>Eukaryota</taxon>
        <taxon>Metazoa</taxon>
        <taxon>Chordata</taxon>
        <taxon>Craniata</taxon>
        <taxon>Vertebrata</taxon>
        <taxon>Euteleostomi</taxon>
        <taxon>Archelosauria</taxon>
        <taxon>Archosauria</taxon>
        <taxon>Dinosauria</taxon>
        <taxon>Saurischia</taxon>
        <taxon>Theropoda</taxon>
        <taxon>Coelurosauria</taxon>
        <taxon>Aves</taxon>
        <taxon>Neognathae</taxon>
        <taxon>Neoaves</taxon>
        <taxon>Telluraves</taxon>
        <taxon>Australaves</taxon>
        <taxon>Passeriformes</taxon>
        <taxon>Paridae</taxon>
        <taxon>Poecile</taxon>
    </lineage>
</organism>
<comment type="subcellular location">
    <subcellularLocation>
        <location evidence="1">Secreted</location>
    </subcellularLocation>
</comment>
<dbReference type="SUPFAM" id="SSF47266">
    <property type="entry name" value="4-helical cytokines"/>
    <property type="match status" value="1"/>
</dbReference>
<comment type="similarity">
    <text evidence="1">Belongs to the IL-6 superfamily.</text>
</comment>
<proteinExistence type="inferred from homology"/>
<feature type="non-terminal residue" evidence="2">
    <location>
        <position position="1"/>
    </location>
</feature>
<name>A0A7K7QF92_POEAT</name>
<dbReference type="GO" id="GO:0005125">
    <property type="term" value="F:cytokine activity"/>
    <property type="evidence" value="ECO:0007669"/>
    <property type="project" value="UniProtKB-KW"/>
</dbReference>
<evidence type="ECO:0000256" key="1">
    <source>
        <dbReference type="RuleBase" id="RU363133"/>
    </source>
</evidence>
<keyword evidence="1" id="KW-0964">Secreted</keyword>
<keyword evidence="1" id="KW-0202">Cytokine</keyword>
<accession>A0A7K7QF92</accession>
<dbReference type="GO" id="GO:0008083">
    <property type="term" value="F:growth factor activity"/>
    <property type="evidence" value="ECO:0007669"/>
    <property type="project" value="UniProtKB-KW"/>
</dbReference>
<dbReference type="Gene3D" id="1.20.1250.10">
    <property type="match status" value="1"/>
</dbReference>
<dbReference type="AlphaFoldDB" id="A0A7K7QF92"/>
<sequence length="103" mass="11678">QELGTLGFECSPEEVEVEDITQNQTNTIRACTAQAAEVRETQITPQIQPQELAFIIINIIIYIYGKCLQGISEDLRAYRTELRNLQDPQLLLALDGMMEVRIP</sequence>
<comment type="subunit">
    <text evidence="1">Heterodimer with IL12B; disulfide-linked. The heterodimer is known as interleukin IL-12.</text>
</comment>
<keyword evidence="1" id="KW-1015">Disulfide bond</keyword>
<protein>
    <recommendedName>
        <fullName evidence="1">Interleukin-12 subunit alpha</fullName>
        <shortName evidence="1">IL-12A</shortName>
    </recommendedName>
</protein>
<dbReference type="InterPro" id="IPR009079">
    <property type="entry name" value="4_helix_cytokine-like_core"/>
</dbReference>
<feature type="non-terminal residue" evidence="2">
    <location>
        <position position="103"/>
    </location>
</feature>
<dbReference type="Pfam" id="PF03039">
    <property type="entry name" value="IL12"/>
    <property type="match status" value="1"/>
</dbReference>
<dbReference type="GO" id="GO:0005143">
    <property type="term" value="F:interleukin-12 receptor binding"/>
    <property type="evidence" value="ECO:0007669"/>
    <property type="project" value="InterPro"/>
</dbReference>
<dbReference type="EMBL" id="VZSS01000017">
    <property type="protein sequence ID" value="NWZ78568.1"/>
    <property type="molecule type" value="Genomic_DNA"/>
</dbReference>
<gene>
    <name evidence="2" type="primary">Il12a</name>
    <name evidence="1" type="synonym">IL12A</name>
    <name evidence="2" type="ORF">POEATR_R09603</name>
</gene>
<dbReference type="GO" id="GO:0005615">
    <property type="term" value="C:extracellular space"/>
    <property type="evidence" value="ECO:0007669"/>
    <property type="project" value="UniProtKB-KW"/>
</dbReference>